<organism evidence="6 7">
    <name type="scientific">Salegentibacter echinorum</name>
    <dbReference type="NCBI Taxonomy" id="1073325"/>
    <lineage>
        <taxon>Bacteria</taxon>
        <taxon>Pseudomonadati</taxon>
        <taxon>Bacteroidota</taxon>
        <taxon>Flavobacteriia</taxon>
        <taxon>Flavobacteriales</taxon>
        <taxon>Flavobacteriaceae</taxon>
        <taxon>Salegentibacter</taxon>
    </lineage>
</organism>
<keyword evidence="6" id="KW-0413">Isomerase</keyword>
<proteinExistence type="predicted"/>
<evidence type="ECO:0000256" key="3">
    <source>
        <dbReference type="ARBA" id="ARBA00023157"/>
    </source>
</evidence>
<dbReference type="Pfam" id="PF08534">
    <property type="entry name" value="Redoxin"/>
    <property type="match status" value="1"/>
</dbReference>
<keyword evidence="2" id="KW-0201">Cytochrome c-type biogenesis</keyword>
<keyword evidence="4" id="KW-0676">Redox-active center</keyword>
<dbReference type="PROSITE" id="PS51352">
    <property type="entry name" value="THIOREDOXIN_2"/>
    <property type="match status" value="1"/>
</dbReference>
<evidence type="ECO:0000256" key="4">
    <source>
        <dbReference type="ARBA" id="ARBA00023284"/>
    </source>
</evidence>
<dbReference type="AlphaFoldDB" id="A0A1M5E3I1"/>
<dbReference type="EMBL" id="FQVT01000002">
    <property type="protein sequence ID" value="SHF73756.1"/>
    <property type="molecule type" value="Genomic_DNA"/>
</dbReference>
<reference evidence="7" key="1">
    <citation type="submission" date="2016-11" db="EMBL/GenBank/DDBJ databases">
        <authorList>
            <person name="Varghese N."/>
            <person name="Submissions S."/>
        </authorList>
    </citation>
    <scope>NUCLEOTIDE SEQUENCE [LARGE SCALE GENOMIC DNA]</scope>
    <source>
        <strain evidence="7">DSM 24579</strain>
    </source>
</reference>
<sequence length="339" mass="39292">MLVLAATALISCNEDKKEVQKDYAVISGSIKEPIENRKIRLYDYENQKSVIIEVDKDGNFRDTLKLENPTVYNASYRSIFPLYLRNGMDLNLKFKDSTSKPEATGEGSTSFKVLQEKNKLMASLFDDYKAFFSRPEAEFRKDMDEYNEDFKNLLESNKDELDSAFVNSQEKSLEGFNKQMNSEFERYEEINAKLAAGTPSPDFQDYINYDGGTSSLSDITGNKHIYIDMWATWCGPCKYEIPFLKELEEEYEDKDIKFVSISIDARKDEDKWRQMIKDKELTGTQLLADKEYQSQFVQDYYIQGIPRFIILDPQGNIVDYDAPRPSEPRLKEVLNGLDI</sequence>
<evidence type="ECO:0000256" key="1">
    <source>
        <dbReference type="ARBA" id="ARBA00004196"/>
    </source>
</evidence>
<dbReference type="InterPro" id="IPR036249">
    <property type="entry name" value="Thioredoxin-like_sf"/>
</dbReference>
<dbReference type="Proteomes" id="UP000183945">
    <property type="component" value="Unassembled WGS sequence"/>
</dbReference>
<dbReference type="PANTHER" id="PTHR42852:SF6">
    <property type="entry name" value="THIOL:DISULFIDE INTERCHANGE PROTEIN DSBE"/>
    <property type="match status" value="1"/>
</dbReference>
<dbReference type="STRING" id="1073325.SAMN05444483_102218"/>
<evidence type="ECO:0000256" key="2">
    <source>
        <dbReference type="ARBA" id="ARBA00022748"/>
    </source>
</evidence>
<dbReference type="GO" id="GO:0017004">
    <property type="term" value="P:cytochrome complex assembly"/>
    <property type="evidence" value="ECO:0007669"/>
    <property type="project" value="UniProtKB-KW"/>
</dbReference>
<dbReference type="GO" id="GO:0030313">
    <property type="term" value="C:cell envelope"/>
    <property type="evidence" value="ECO:0007669"/>
    <property type="project" value="UniProtKB-SubCell"/>
</dbReference>
<accession>A0A1M5E3I1</accession>
<dbReference type="GO" id="GO:0016853">
    <property type="term" value="F:isomerase activity"/>
    <property type="evidence" value="ECO:0007669"/>
    <property type="project" value="UniProtKB-KW"/>
</dbReference>
<evidence type="ECO:0000313" key="6">
    <source>
        <dbReference type="EMBL" id="SHF73756.1"/>
    </source>
</evidence>
<dbReference type="InterPro" id="IPR013766">
    <property type="entry name" value="Thioredoxin_domain"/>
</dbReference>
<protein>
    <submittedName>
        <fullName evidence="6">Thiol-disulfide isomerase or thioredoxin</fullName>
    </submittedName>
</protein>
<dbReference type="InterPro" id="IPR050553">
    <property type="entry name" value="Thioredoxin_ResA/DsbE_sf"/>
</dbReference>
<keyword evidence="7" id="KW-1185">Reference proteome</keyword>
<comment type="subcellular location">
    <subcellularLocation>
        <location evidence="1">Cell envelope</location>
    </subcellularLocation>
</comment>
<feature type="domain" description="Thioredoxin" evidence="5">
    <location>
        <begin position="194"/>
        <end position="339"/>
    </location>
</feature>
<name>A0A1M5E3I1_SALEC</name>
<dbReference type="CDD" id="cd02966">
    <property type="entry name" value="TlpA_like_family"/>
    <property type="match status" value="1"/>
</dbReference>
<dbReference type="SUPFAM" id="SSF52833">
    <property type="entry name" value="Thioredoxin-like"/>
    <property type="match status" value="1"/>
</dbReference>
<evidence type="ECO:0000313" key="7">
    <source>
        <dbReference type="Proteomes" id="UP000183945"/>
    </source>
</evidence>
<keyword evidence="3" id="KW-1015">Disulfide bond</keyword>
<evidence type="ECO:0000259" key="5">
    <source>
        <dbReference type="PROSITE" id="PS51352"/>
    </source>
</evidence>
<dbReference type="PANTHER" id="PTHR42852">
    <property type="entry name" value="THIOL:DISULFIDE INTERCHANGE PROTEIN DSBE"/>
    <property type="match status" value="1"/>
</dbReference>
<gene>
    <name evidence="6" type="ORF">SAMN05444483_102218</name>
</gene>
<dbReference type="GO" id="GO:0016491">
    <property type="term" value="F:oxidoreductase activity"/>
    <property type="evidence" value="ECO:0007669"/>
    <property type="project" value="InterPro"/>
</dbReference>
<dbReference type="Gene3D" id="3.40.30.10">
    <property type="entry name" value="Glutaredoxin"/>
    <property type="match status" value="1"/>
</dbReference>
<dbReference type="InterPro" id="IPR013740">
    <property type="entry name" value="Redoxin"/>
</dbReference>